<evidence type="ECO:0000256" key="4">
    <source>
        <dbReference type="PROSITE-ProRule" id="PRU00335"/>
    </source>
</evidence>
<dbReference type="Proteomes" id="UP000530564">
    <property type="component" value="Unassembled WGS sequence"/>
</dbReference>
<dbReference type="InterPro" id="IPR001647">
    <property type="entry name" value="HTH_TetR"/>
</dbReference>
<dbReference type="SUPFAM" id="SSF46689">
    <property type="entry name" value="Homeodomain-like"/>
    <property type="match status" value="1"/>
</dbReference>
<dbReference type="InterPro" id="IPR009057">
    <property type="entry name" value="Homeodomain-like_sf"/>
</dbReference>
<dbReference type="EMBL" id="JACIDK010000001">
    <property type="protein sequence ID" value="MBB3890346.1"/>
    <property type="molecule type" value="Genomic_DNA"/>
</dbReference>
<dbReference type="InterPro" id="IPR036271">
    <property type="entry name" value="Tet_transcr_reg_TetR-rel_C_sf"/>
</dbReference>
<evidence type="ECO:0000256" key="3">
    <source>
        <dbReference type="ARBA" id="ARBA00023163"/>
    </source>
</evidence>
<evidence type="ECO:0000256" key="2">
    <source>
        <dbReference type="ARBA" id="ARBA00023125"/>
    </source>
</evidence>
<dbReference type="PANTHER" id="PTHR30055">
    <property type="entry name" value="HTH-TYPE TRANSCRIPTIONAL REGULATOR RUTR"/>
    <property type="match status" value="1"/>
</dbReference>
<feature type="DNA-binding region" description="H-T-H motif" evidence="4">
    <location>
        <begin position="37"/>
        <end position="56"/>
    </location>
</feature>
<comment type="caution">
    <text evidence="6">The sequence shown here is derived from an EMBL/GenBank/DDBJ whole genome shotgun (WGS) entry which is preliminary data.</text>
</comment>
<evidence type="ECO:0000256" key="1">
    <source>
        <dbReference type="ARBA" id="ARBA00023015"/>
    </source>
</evidence>
<gene>
    <name evidence="6" type="ORF">GGQ61_001043</name>
</gene>
<feature type="domain" description="HTH tetR-type" evidence="5">
    <location>
        <begin position="14"/>
        <end position="74"/>
    </location>
</feature>
<accession>A0A839ZVN1</accession>
<keyword evidence="3" id="KW-0804">Transcription</keyword>
<dbReference type="FunFam" id="1.10.10.60:FF:000141">
    <property type="entry name" value="TetR family transcriptional regulator"/>
    <property type="match status" value="1"/>
</dbReference>
<keyword evidence="2 4" id="KW-0238">DNA-binding</keyword>
<reference evidence="6 7" key="1">
    <citation type="submission" date="2020-08" db="EMBL/GenBank/DDBJ databases">
        <title>Genomic Encyclopedia of Type Strains, Phase IV (KMG-IV): sequencing the most valuable type-strain genomes for metagenomic binning, comparative biology and taxonomic classification.</title>
        <authorList>
            <person name="Goeker M."/>
        </authorList>
    </citation>
    <scope>NUCLEOTIDE SEQUENCE [LARGE SCALE GENOMIC DNA]</scope>
    <source>
        <strain evidence="6 7">DSM 21793</strain>
    </source>
</reference>
<dbReference type="Gene3D" id="1.10.10.60">
    <property type="entry name" value="Homeodomain-like"/>
    <property type="match status" value="1"/>
</dbReference>
<sequence>MTAAPMSRREERRDERRDGILDVARDCFLADGYAATSMSSIAARLGGSKGTLYNYFKSKEELFEAVMQRQCGALAETLFDVEHEGDDARERLEHFGAAFLKLLLTPESIGIHRVVVGESGRFPEVGRMFYEMGPKVILTKMAGYLSDLMDQGVLRRADPFVAAQHFKDLTISGVQQPRTWGVLTGELSDAEVESQVTMAVDTFLRAYRPD</sequence>
<dbReference type="GO" id="GO:0000976">
    <property type="term" value="F:transcription cis-regulatory region binding"/>
    <property type="evidence" value="ECO:0007669"/>
    <property type="project" value="TreeGrafter"/>
</dbReference>
<dbReference type="InterPro" id="IPR039536">
    <property type="entry name" value="TetR_C_Proteobacteria"/>
</dbReference>
<dbReference type="InterPro" id="IPR050109">
    <property type="entry name" value="HTH-type_TetR-like_transc_reg"/>
</dbReference>
<dbReference type="RefSeq" id="WP_183770317.1">
    <property type="nucleotide sequence ID" value="NZ_JACIDK010000001.1"/>
</dbReference>
<evidence type="ECO:0000313" key="6">
    <source>
        <dbReference type="EMBL" id="MBB3890346.1"/>
    </source>
</evidence>
<dbReference type="Pfam" id="PF00440">
    <property type="entry name" value="TetR_N"/>
    <property type="match status" value="1"/>
</dbReference>
<name>A0A839ZVN1_9CAUL</name>
<proteinExistence type="predicted"/>
<dbReference type="PROSITE" id="PS50977">
    <property type="entry name" value="HTH_TETR_2"/>
    <property type="match status" value="1"/>
</dbReference>
<evidence type="ECO:0000313" key="7">
    <source>
        <dbReference type="Proteomes" id="UP000530564"/>
    </source>
</evidence>
<dbReference type="Pfam" id="PF14246">
    <property type="entry name" value="TetR_C_7"/>
    <property type="match status" value="1"/>
</dbReference>
<organism evidence="6 7">
    <name type="scientific">Phenylobacterium haematophilum</name>
    <dbReference type="NCBI Taxonomy" id="98513"/>
    <lineage>
        <taxon>Bacteria</taxon>
        <taxon>Pseudomonadati</taxon>
        <taxon>Pseudomonadota</taxon>
        <taxon>Alphaproteobacteria</taxon>
        <taxon>Caulobacterales</taxon>
        <taxon>Caulobacteraceae</taxon>
        <taxon>Phenylobacterium</taxon>
    </lineage>
</organism>
<dbReference type="SUPFAM" id="SSF48498">
    <property type="entry name" value="Tetracyclin repressor-like, C-terminal domain"/>
    <property type="match status" value="1"/>
</dbReference>
<keyword evidence="1" id="KW-0805">Transcription regulation</keyword>
<evidence type="ECO:0000259" key="5">
    <source>
        <dbReference type="PROSITE" id="PS50977"/>
    </source>
</evidence>
<dbReference type="GO" id="GO:0003700">
    <property type="term" value="F:DNA-binding transcription factor activity"/>
    <property type="evidence" value="ECO:0007669"/>
    <property type="project" value="TreeGrafter"/>
</dbReference>
<dbReference type="PRINTS" id="PR00455">
    <property type="entry name" value="HTHTETR"/>
</dbReference>
<dbReference type="PANTHER" id="PTHR30055:SF119">
    <property type="entry name" value="NALC"/>
    <property type="match status" value="1"/>
</dbReference>
<dbReference type="AlphaFoldDB" id="A0A839ZVN1"/>
<dbReference type="Gene3D" id="1.10.357.10">
    <property type="entry name" value="Tetracycline Repressor, domain 2"/>
    <property type="match status" value="1"/>
</dbReference>
<protein>
    <submittedName>
        <fullName evidence="6">AcrR family transcriptional regulator</fullName>
    </submittedName>
</protein>
<keyword evidence="7" id="KW-1185">Reference proteome</keyword>